<evidence type="ECO:0000313" key="1">
    <source>
        <dbReference type="EMBL" id="QBK25154.1"/>
    </source>
</evidence>
<sequence>MSITVYEQTQKEIECAYLEKDKAKIEKETLNVLNFVIIMFINKFEERINKTIFDPDDFQLNEEYLLSEENHQELKQWVNRLSLMEFPINDEEFGKLIIELEQWYYKIGGKNLKIYYNENYLLTPKEAANMLSVSTVTIHKYMKQGLENLETRSHRKIPKHAVLLWKDSKYCILMQRIYHEKKLRNQTPEDRIKEAKHELLDLQLKYGVDTLEQAWKLVDEEKMDISEYYEWEALEDELRELEGKLKGKGIRE</sequence>
<organism evidence="1 2">
    <name type="scientific">Ureibacillus thermophilus</name>
    <dbReference type="NCBI Taxonomy" id="367743"/>
    <lineage>
        <taxon>Bacteria</taxon>
        <taxon>Bacillati</taxon>
        <taxon>Bacillota</taxon>
        <taxon>Bacilli</taxon>
        <taxon>Bacillales</taxon>
        <taxon>Caryophanaceae</taxon>
        <taxon>Ureibacillus</taxon>
    </lineage>
</organism>
<dbReference type="InterPro" id="IPR009061">
    <property type="entry name" value="DNA-bd_dom_put_sf"/>
</dbReference>
<gene>
    <name evidence="1" type="ORF">DKZ56_04355</name>
</gene>
<dbReference type="GO" id="GO:0003677">
    <property type="term" value="F:DNA binding"/>
    <property type="evidence" value="ECO:0007669"/>
    <property type="project" value="UniProtKB-KW"/>
</dbReference>
<accession>A0A4P6UQB6</accession>
<protein>
    <submittedName>
        <fullName evidence="1">DNA-binding protein</fullName>
    </submittedName>
</protein>
<keyword evidence="2" id="KW-1185">Reference proteome</keyword>
<proteinExistence type="predicted"/>
<reference evidence="1 2" key="1">
    <citation type="submission" date="2019-02" db="EMBL/GenBank/DDBJ databases">
        <title>Ureibacillus thermophilus.</title>
        <authorList>
            <person name="Sunny J.S."/>
            <person name="Natarajan A."/>
            <person name="Saleena L.M."/>
        </authorList>
    </citation>
    <scope>NUCLEOTIDE SEQUENCE [LARGE SCALE GENOMIC DNA]</scope>
    <source>
        <strain evidence="1 2">LM102</strain>
    </source>
</reference>
<name>A0A4P6UQB6_9BACL</name>
<dbReference type="AlphaFoldDB" id="A0A4P6UQB6"/>
<dbReference type="KEGG" id="uth:DKZ56_04355"/>
<dbReference type="RefSeq" id="WP_208651546.1">
    <property type="nucleotide sequence ID" value="NZ_CP036528.1"/>
</dbReference>
<dbReference type="Proteomes" id="UP000291151">
    <property type="component" value="Chromosome"/>
</dbReference>
<keyword evidence="1" id="KW-0238">DNA-binding</keyword>
<dbReference type="SUPFAM" id="SSF46955">
    <property type="entry name" value="Putative DNA-binding domain"/>
    <property type="match status" value="1"/>
</dbReference>
<dbReference type="EMBL" id="CP036528">
    <property type="protein sequence ID" value="QBK25154.1"/>
    <property type="molecule type" value="Genomic_DNA"/>
</dbReference>
<evidence type="ECO:0000313" key="2">
    <source>
        <dbReference type="Proteomes" id="UP000291151"/>
    </source>
</evidence>